<organism evidence="2 3">
    <name type="scientific">Ruficoccus amylovorans</name>
    <dbReference type="NCBI Taxonomy" id="1804625"/>
    <lineage>
        <taxon>Bacteria</taxon>
        <taxon>Pseudomonadati</taxon>
        <taxon>Verrucomicrobiota</taxon>
        <taxon>Opitutia</taxon>
        <taxon>Puniceicoccales</taxon>
        <taxon>Cerasicoccaceae</taxon>
        <taxon>Ruficoccus</taxon>
    </lineage>
</organism>
<sequence length="214" mass="23227">MTVVLLKGFVLGFIFSVIMVPGTVWCVQVTRRYGLRAGLAAALGITLGQGAWITTSVALMAVLWMLPLQSELTWIFRVLAALTLVYMALVMFRARRADSLDCPVLPGGASRIFRGTMAVSMGMPMRFFGYMAFCVAAGLEDHLPNQPGHALMVVVGAVCGTAVWWLYMVTLARVFGRRVPERISLRSINKLNPLGGGILLLVAVMTLLPLLARG</sequence>
<comment type="caution">
    <text evidence="2">The sequence shown here is derived from an EMBL/GenBank/DDBJ whole genome shotgun (WGS) entry which is preliminary data.</text>
</comment>
<dbReference type="Proteomes" id="UP000546464">
    <property type="component" value="Unassembled WGS sequence"/>
</dbReference>
<gene>
    <name evidence="2" type="ORF">H5P28_09505</name>
</gene>
<reference evidence="2 3" key="1">
    <citation type="submission" date="2020-07" db="EMBL/GenBank/DDBJ databases">
        <authorList>
            <person name="Feng X."/>
        </authorList>
    </citation>
    <scope>NUCLEOTIDE SEQUENCE [LARGE SCALE GENOMIC DNA]</scope>
    <source>
        <strain evidence="2 3">JCM31066</strain>
    </source>
</reference>
<dbReference type="AlphaFoldDB" id="A0A842HDH9"/>
<feature type="transmembrane region" description="Helical" evidence="1">
    <location>
        <begin position="150"/>
        <end position="170"/>
    </location>
</feature>
<evidence type="ECO:0000313" key="2">
    <source>
        <dbReference type="EMBL" id="MBC2594492.1"/>
    </source>
</evidence>
<protein>
    <recommendedName>
        <fullName evidence="4">LysE family translocator</fullName>
    </recommendedName>
</protein>
<feature type="transmembrane region" description="Helical" evidence="1">
    <location>
        <begin position="72"/>
        <end position="92"/>
    </location>
</feature>
<feature type="transmembrane region" description="Helical" evidence="1">
    <location>
        <begin position="191"/>
        <end position="212"/>
    </location>
</feature>
<feature type="transmembrane region" description="Helical" evidence="1">
    <location>
        <begin position="39"/>
        <end position="66"/>
    </location>
</feature>
<proteinExistence type="predicted"/>
<name>A0A842HDH9_9BACT</name>
<dbReference type="EMBL" id="JACHVB010000025">
    <property type="protein sequence ID" value="MBC2594492.1"/>
    <property type="molecule type" value="Genomic_DNA"/>
</dbReference>
<evidence type="ECO:0000313" key="3">
    <source>
        <dbReference type="Proteomes" id="UP000546464"/>
    </source>
</evidence>
<accession>A0A842HDH9</accession>
<feature type="transmembrane region" description="Helical" evidence="1">
    <location>
        <begin position="112"/>
        <end position="138"/>
    </location>
</feature>
<keyword evidence="1" id="KW-1133">Transmembrane helix</keyword>
<keyword evidence="1" id="KW-0472">Membrane</keyword>
<keyword evidence="3" id="KW-1185">Reference proteome</keyword>
<keyword evidence="1" id="KW-0812">Transmembrane</keyword>
<dbReference type="RefSeq" id="WP_185675474.1">
    <property type="nucleotide sequence ID" value="NZ_JACHVB010000025.1"/>
</dbReference>
<evidence type="ECO:0000256" key="1">
    <source>
        <dbReference type="SAM" id="Phobius"/>
    </source>
</evidence>
<evidence type="ECO:0008006" key="4">
    <source>
        <dbReference type="Google" id="ProtNLM"/>
    </source>
</evidence>
<feature type="transmembrane region" description="Helical" evidence="1">
    <location>
        <begin position="6"/>
        <end position="27"/>
    </location>
</feature>